<dbReference type="AlphaFoldDB" id="A0A255ZSL1"/>
<proteinExistence type="predicted"/>
<keyword evidence="1" id="KW-0472">Membrane</keyword>
<gene>
    <name evidence="2" type="ORF">CHX27_07425</name>
</gene>
<feature type="transmembrane region" description="Helical" evidence="1">
    <location>
        <begin position="64"/>
        <end position="83"/>
    </location>
</feature>
<name>A0A255ZSL1_9FLAO</name>
<accession>A0A255ZSL1</accession>
<evidence type="ECO:0000313" key="2">
    <source>
        <dbReference type="EMBL" id="OYQ44426.1"/>
    </source>
</evidence>
<sequence>MCQLLITNLNVYKRLNALKIRLAKIDFVFLNRRRARGPGALLYPFYDFCHKTPFIIEHFRFIKFYAPITFFGLAVNLDVFAIFDVKYSSGLLARMDSISLFCV</sequence>
<keyword evidence="1" id="KW-1133">Transmembrane helix</keyword>
<keyword evidence="3" id="KW-1185">Reference proteome</keyword>
<evidence type="ECO:0000256" key="1">
    <source>
        <dbReference type="SAM" id="Phobius"/>
    </source>
</evidence>
<reference evidence="2 3" key="1">
    <citation type="submission" date="2017-07" db="EMBL/GenBank/DDBJ databases">
        <title>Flavobacterium cyanobacteriorum sp. nov., isolated from cyanobacterial aggregates in a eutrophic lake.</title>
        <authorList>
            <person name="Cai H."/>
        </authorList>
    </citation>
    <scope>NUCLEOTIDE SEQUENCE [LARGE SCALE GENOMIC DNA]</scope>
    <source>
        <strain evidence="2 3">TH167</strain>
    </source>
</reference>
<evidence type="ECO:0000313" key="3">
    <source>
        <dbReference type="Proteomes" id="UP000216035"/>
    </source>
</evidence>
<keyword evidence="1" id="KW-0812">Transmembrane</keyword>
<dbReference type="Proteomes" id="UP000216035">
    <property type="component" value="Unassembled WGS sequence"/>
</dbReference>
<protein>
    <submittedName>
        <fullName evidence="2">Uncharacterized protein</fullName>
    </submittedName>
</protein>
<comment type="caution">
    <text evidence="2">The sequence shown here is derived from an EMBL/GenBank/DDBJ whole genome shotgun (WGS) entry which is preliminary data.</text>
</comment>
<organism evidence="2 3">
    <name type="scientific">Flavobacterium aurantiibacter</name>
    <dbReference type="NCBI Taxonomy" id="2023067"/>
    <lineage>
        <taxon>Bacteria</taxon>
        <taxon>Pseudomonadati</taxon>
        <taxon>Bacteroidota</taxon>
        <taxon>Flavobacteriia</taxon>
        <taxon>Flavobacteriales</taxon>
        <taxon>Flavobacteriaceae</taxon>
        <taxon>Flavobacterium</taxon>
    </lineage>
</organism>
<dbReference type="EMBL" id="NOXX01000190">
    <property type="protein sequence ID" value="OYQ44426.1"/>
    <property type="molecule type" value="Genomic_DNA"/>
</dbReference>